<dbReference type="EMBL" id="JASCZI010090684">
    <property type="protein sequence ID" value="MED6144927.1"/>
    <property type="molecule type" value="Genomic_DNA"/>
</dbReference>
<keyword evidence="2" id="KW-1185">Reference proteome</keyword>
<comment type="caution">
    <text evidence="1">The sequence shown here is derived from an EMBL/GenBank/DDBJ whole genome shotgun (WGS) entry which is preliminary data.</text>
</comment>
<protein>
    <submittedName>
        <fullName evidence="1">Uncharacterized protein</fullName>
    </submittedName>
</protein>
<sequence>MSLMSSCKLNQNVRRKVCQTCGNRGFSEALDYCMTYGEASEHNCCLEKVAEDLSEDIVATREVNPSVAEGHGTGKCVGEVPYTKEKRKLCASKSASPEIGRKIRSMIKDYAEAEMVITMQNVAGETNVSGLRKGQ</sequence>
<reference evidence="1 2" key="1">
    <citation type="journal article" date="2023" name="Plants (Basel)">
        <title>Bridging the Gap: Combining Genomics and Transcriptomics Approaches to Understand Stylosanthes scabra, an Orphan Legume from the Brazilian Caatinga.</title>
        <authorList>
            <person name="Ferreira-Neto J.R.C."/>
            <person name="da Silva M.D."/>
            <person name="Binneck E."/>
            <person name="de Melo N.F."/>
            <person name="da Silva R.H."/>
            <person name="de Melo A.L.T.M."/>
            <person name="Pandolfi V."/>
            <person name="Bustamante F.O."/>
            <person name="Brasileiro-Vidal A.C."/>
            <person name="Benko-Iseppon A.M."/>
        </authorList>
    </citation>
    <scope>NUCLEOTIDE SEQUENCE [LARGE SCALE GENOMIC DNA]</scope>
    <source>
        <tissue evidence="1">Leaves</tissue>
    </source>
</reference>
<organism evidence="1 2">
    <name type="scientific">Stylosanthes scabra</name>
    <dbReference type="NCBI Taxonomy" id="79078"/>
    <lineage>
        <taxon>Eukaryota</taxon>
        <taxon>Viridiplantae</taxon>
        <taxon>Streptophyta</taxon>
        <taxon>Embryophyta</taxon>
        <taxon>Tracheophyta</taxon>
        <taxon>Spermatophyta</taxon>
        <taxon>Magnoliopsida</taxon>
        <taxon>eudicotyledons</taxon>
        <taxon>Gunneridae</taxon>
        <taxon>Pentapetalae</taxon>
        <taxon>rosids</taxon>
        <taxon>fabids</taxon>
        <taxon>Fabales</taxon>
        <taxon>Fabaceae</taxon>
        <taxon>Papilionoideae</taxon>
        <taxon>50 kb inversion clade</taxon>
        <taxon>dalbergioids sensu lato</taxon>
        <taxon>Dalbergieae</taxon>
        <taxon>Pterocarpus clade</taxon>
        <taxon>Stylosanthes</taxon>
    </lineage>
</organism>
<proteinExistence type="predicted"/>
<gene>
    <name evidence="1" type="ORF">PIB30_020049</name>
</gene>
<dbReference type="Proteomes" id="UP001341840">
    <property type="component" value="Unassembled WGS sequence"/>
</dbReference>
<evidence type="ECO:0000313" key="1">
    <source>
        <dbReference type="EMBL" id="MED6144927.1"/>
    </source>
</evidence>
<name>A0ABU6T893_9FABA</name>
<accession>A0ABU6T893</accession>
<evidence type="ECO:0000313" key="2">
    <source>
        <dbReference type="Proteomes" id="UP001341840"/>
    </source>
</evidence>